<sequence>MSNSPDTLLFRFPAHTDSILMRMNAMREELRFCDITLLIGGPPGATAQPLCFHGHRVVFAASSDFLRDQFLLHEGHAELNVGVVPSTEVGKRLLLSCYTGLLEVPLTELVSYLTAASALQMVQVAEKCAEAVSQYLCPTLAFLTMDQPSREEGTRQPESSQQEIIYRNEEESGAAQPGIIKQEVDLEDCTSKPGVSQGHNADIQRMREVRDDRREVLETKDLSEVSACCLDVLNSVEGGEIQPVHKLKTSYQADRIALGPRCRLHFPIQACLSPKTGGSSANHEQLLQSYTKQNEEGDRRGDEAETITQRPYLCRRCDRVFQDLSSYLGHLKEHRQYLCLVCGEGFSQKSSLSLHIQVHTGAKLFRCPLCHKTFFHKATLQDHLNVHTGDKPHKCHYCAVHFAHKLGLRRHLKGMHGKGSLQNITEETVN</sequence>
<evidence type="ECO:0000256" key="2">
    <source>
        <dbReference type="ARBA" id="ARBA00004123"/>
    </source>
</evidence>
<evidence type="ECO:0000313" key="14">
    <source>
        <dbReference type="EMBL" id="CAJ1070902.1"/>
    </source>
</evidence>
<dbReference type="GO" id="GO:0000981">
    <property type="term" value="F:DNA-binding transcription factor activity, RNA polymerase II-specific"/>
    <property type="evidence" value="ECO:0007669"/>
    <property type="project" value="TreeGrafter"/>
</dbReference>
<evidence type="ECO:0000256" key="1">
    <source>
        <dbReference type="ARBA" id="ARBA00003767"/>
    </source>
</evidence>
<dbReference type="GO" id="GO:0008270">
    <property type="term" value="F:zinc ion binding"/>
    <property type="evidence" value="ECO:0007669"/>
    <property type="project" value="UniProtKB-KW"/>
</dbReference>
<evidence type="ECO:0000256" key="6">
    <source>
        <dbReference type="ARBA" id="ARBA00022833"/>
    </source>
</evidence>
<keyword evidence="15" id="KW-1185">Reference proteome</keyword>
<gene>
    <name evidence="14" type="ORF">XNOV1_A034786</name>
</gene>
<feature type="domain" description="C2H2-type" evidence="13">
    <location>
        <begin position="312"/>
        <end position="334"/>
    </location>
</feature>
<feature type="domain" description="C2H2-type" evidence="13">
    <location>
        <begin position="365"/>
        <end position="392"/>
    </location>
</feature>
<dbReference type="Pfam" id="PF12874">
    <property type="entry name" value="zf-met"/>
    <property type="match status" value="1"/>
</dbReference>
<comment type="function">
    <text evidence="1">May be involved in transcriptional regulation.</text>
</comment>
<dbReference type="GO" id="GO:0005634">
    <property type="term" value="C:nucleus"/>
    <property type="evidence" value="ECO:0007669"/>
    <property type="project" value="UniProtKB-ARBA"/>
</dbReference>
<dbReference type="Pfam" id="PF00651">
    <property type="entry name" value="BTB"/>
    <property type="match status" value="1"/>
</dbReference>
<dbReference type="PROSITE" id="PS50157">
    <property type="entry name" value="ZINC_FINGER_C2H2_2"/>
    <property type="match status" value="4"/>
</dbReference>
<evidence type="ECO:0000256" key="10">
    <source>
        <dbReference type="ARBA" id="ARBA00023242"/>
    </source>
</evidence>
<accession>A0AAV1GBQ7</accession>
<keyword evidence="9" id="KW-0804">Transcription</keyword>
<dbReference type="InterPro" id="IPR000210">
    <property type="entry name" value="BTB/POZ_dom"/>
</dbReference>
<dbReference type="SUPFAM" id="SSF54695">
    <property type="entry name" value="POZ domain"/>
    <property type="match status" value="1"/>
</dbReference>
<reference evidence="14" key="1">
    <citation type="submission" date="2023-08" db="EMBL/GenBank/DDBJ databases">
        <authorList>
            <person name="Alioto T."/>
            <person name="Alioto T."/>
            <person name="Gomez Garrido J."/>
        </authorList>
    </citation>
    <scope>NUCLEOTIDE SEQUENCE</scope>
</reference>
<feature type="domain" description="C2H2-type" evidence="13">
    <location>
        <begin position="393"/>
        <end position="416"/>
    </location>
</feature>
<keyword evidence="5 11" id="KW-0863">Zinc-finger</keyword>
<dbReference type="SMART" id="SM00355">
    <property type="entry name" value="ZnF_C2H2"/>
    <property type="match status" value="4"/>
</dbReference>
<dbReference type="InterPro" id="IPR036236">
    <property type="entry name" value="Znf_C2H2_sf"/>
</dbReference>
<dbReference type="PANTHER" id="PTHR46105:SF29">
    <property type="entry name" value="ZINC FINGER AND BTB DOMAIN CONTAINING 12"/>
    <property type="match status" value="1"/>
</dbReference>
<evidence type="ECO:0000256" key="9">
    <source>
        <dbReference type="ARBA" id="ARBA00023163"/>
    </source>
</evidence>
<dbReference type="Proteomes" id="UP001178508">
    <property type="component" value="Chromosome 13"/>
</dbReference>
<dbReference type="SMART" id="SM00225">
    <property type="entry name" value="BTB"/>
    <property type="match status" value="1"/>
</dbReference>
<evidence type="ECO:0000256" key="8">
    <source>
        <dbReference type="ARBA" id="ARBA00023125"/>
    </source>
</evidence>
<dbReference type="EMBL" id="OY660876">
    <property type="protein sequence ID" value="CAJ1070902.1"/>
    <property type="molecule type" value="Genomic_DNA"/>
</dbReference>
<evidence type="ECO:0000259" key="12">
    <source>
        <dbReference type="PROSITE" id="PS50097"/>
    </source>
</evidence>
<dbReference type="PROSITE" id="PS00028">
    <property type="entry name" value="ZINC_FINGER_C2H2_1"/>
    <property type="match status" value="3"/>
</dbReference>
<feature type="domain" description="BTB" evidence="12">
    <location>
        <begin position="33"/>
        <end position="106"/>
    </location>
</feature>
<dbReference type="FunFam" id="3.30.160.60:FF:000100">
    <property type="entry name" value="Zinc finger 45-like"/>
    <property type="match status" value="1"/>
</dbReference>
<dbReference type="Pfam" id="PF00096">
    <property type="entry name" value="zf-C2H2"/>
    <property type="match status" value="1"/>
</dbReference>
<dbReference type="GO" id="GO:0000978">
    <property type="term" value="F:RNA polymerase II cis-regulatory region sequence-specific DNA binding"/>
    <property type="evidence" value="ECO:0007669"/>
    <property type="project" value="TreeGrafter"/>
</dbReference>
<feature type="domain" description="C2H2-type" evidence="13">
    <location>
        <begin position="337"/>
        <end position="364"/>
    </location>
</feature>
<evidence type="ECO:0000256" key="5">
    <source>
        <dbReference type="ARBA" id="ARBA00022771"/>
    </source>
</evidence>
<name>A0AAV1GBQ7_XYRNO</name>
<dbReference type="InterPro" id="IPR011333">
    <property type="entry name" value="SKP1/BTB/POZ_sf"/>
</dbReference>
<evidence type="ECO:0000259" key="13">
    <source>
        <dbReference type="PROSITE" id="PS50157"/>
    </source>
</evidence>
<evidence type="ECO:0000256" key="11">
    <source>
        <dbReference type="PROSITE-ProRule" id="PRU00042"/>
    </source>
</evidence>
<dbReference type="InterPro" id="IPR050457">
    <property type="entry name" value="ZnFinger_BTB_dom_contain"/>
</dbReference>
<evidence type="ECO:0000256" key="4">
    <source>
        <dbReference type="ARBA" id="ARBA00022737"/>
    </source>
</evidence>
<keyword evidence="4" id="KW-0677">Repeat</keyword>
<comment type="subcellular location">
    <subcellularLocation>
        <location evidence="2">Nucleus</location>
    </subcellularLocation>
</comment>
<keyword evidence="10" id="KW-0539">Nucleus</keyword>
<dbReference type="PANTHER" id="PTHR46105">
    <property type="entry name" value="AGAP004733-PA"/>
    <property type="match status" value="1"/>
</dbReference>
<evidence type="ECO:0000256" key="3">
    <source>
        <dbReference type="ARBA" id="ARBA00022723"/>
    </source>
</evidence>
<keyword evidence="8" id="KW-0238">DNA-binding</keyword>
<dbReference type="Gene3D" id="3.30.160.60">
    <property type="entry name" value="Classic Zinc Finger"/>
    <property type="match status" value="3"/>
</dbReference>
<keyword evidence="7" id="KW-0805">Transcription regulation</keyword>
<protein>
    <submittedName>
        <fullName evidence="14">Zinc finger and BTB domain-containing protein 26-like</fullName>
    </submittedName>
</protein>
<dbReference type="PROSITE" id="PS50097">
    <property type="entry name" value="BTB"/>
    <property type="match status" value="1"/>
</dbReference>
<proteinExistence type="predicted"/>
<dbReference type="Gene3D" id="3.30.710.10">
    <property type="entry name" value="Potassium Channel Kv1.1, Chain A"/>
    <property type="match status" value="1"/>
</dbReference>
<dbReference type="AlphaFoldDB" id="A0AAV1GBQ7"/>
<dbReference type="InterPro" id="IPR013087">
    <property type="entry name" value="Znf_C2H2_type"/>
</dbReference>
<keyword evidence="6" id="KW-0862">Zinc</keyword>
<dbReference type="FunFam" id="3.30.160.60:FF:000340">
    <property type="entry name" value="zinc finger protein 473 isoform X1"/>
    <property type="match status" value="1"/>
</dbReference>
<dbReference type="SUPFAM" id="SSF57667">
    <property type="entry name" value="beta-beta-alpha zinc fingers"/>
    <property type="match status" value="2"/>
</dbReference>
<keyword evidence="3" id="KW-0479">Metal-binding</keyword>
<evidence type="ECO:0000313" key="15">
    <source>
        <dbReference type="Proteomes" id="UP001178508"/>
    </source>
</evidence>
<organism evidence="14 15">
    <name type="scientific">Xyrichtys novacula</name>
    <name type="common">Pearly razorfish</name>
    <name type="synonym">Hemipteronotus novacula</name>
    <dbReference type="NCBI Taxonomy" id="13765"/>
    <lineage>
        <taxon>Eukaryota</taxon>
        <taxon>Metazoa</taxon>
        <taxon>Chordata</taxon>
        <taxon>Craniata</taxon>
        <taxon>Vertebrata</taxon>
        <taxon>Euteleostomi</taxon>
        <taxon>Actinopterygii</taxon>
        <taxon>Neopterygii</taxon>
        <taxon>Teleostei</taxon>
        <taxon>Neoteleostei</taxon>
        <taxon>Acanthomorphata</taxon>
        <taxon>Eupercaria</taxon>
        <taxon>Labriformes</taxon>
        <taxon>Labridae</taxon>
        <taxon>Xyrichtys</taxon>
    </lineage>
</organism>
<evidence type="ECO:0000256" key="7">
    <source>
        <dbReference type="ARBA" id="ARBA00023015"/>
    </source>
</evidence>